<evidence type="ECO:0000313" key="3">
    <source>
        <dbReference type="EMBL" id="KAF7272505.1"/>
    </source>
</evidence>
<dbReference type="AlphaFoldDB" id="A0A834MAE6"/>
<proteinExistence type="predicted"/>
<dbReference type="EMBL" id="JAACXV010013751">
    <property type="protein sequence ID" value="KAF7272505.1"/>
    <property type="molecule type" value="Genomic_DNA"/>
</dbReference>
<keyword evidence="4" id="KW-1185">Reference proteome</keyword>
<evidence type="ECO:0000313" key="4">
    <source>
        <dbReference type="Proteomes" id="UP000625711"/>
    </source>
</evidence>
<keyword evidence="1" id="KW-1133">Transmembrane helix</keyword>
<feature type="transmembrane region" description="Helical" evidence="1">
    <location>
        <begin position="29"/>
        <end position="53"/>
    </location>
</feature>
<accession>A0A834MAE6</accession>
<sequence>MDAEITFVLFICLVLAALSKLIKSDGIWISFHVVQGLQGILIAMLVTCNCQVLKLYMRSLKTKAVLHVPSYIGQASSSGLNKSTSLQLLTWDPPPDLV</sequence>
<organism evidence="3 4">
    <name type="scientific">Rhynchophorus ferrugineus</name>
    <name type="common">Red palm weevil</name>
    <name type="synonym">Curculio ferrugineus</name>
    <dbReference type="NCBI Taxonomy" id="354439"/>
    <lineage>
        <taxon>Eukaryota</taxon>
        <taxon>Metazoa</taxon>
        <taxon>Ecdysozoa</taxon>
        <taxon>Arthropoda</taxon>
        <taxon>Hexapoda</taxon>
        <taxon>Insecta</taxon>
        <taxon>Pterygota</taxon>
        <taxon>Neoptera</taxon>
        <taxon>Endopterygota</taxon>
        <taxon>Coleoptera</taxon>
        <taxon>Polyphaga</taxon>
        <taxon>Cucujiformia</taxon>
        <taxon>Curculionidae</taxon>
        <taxon>Dryophthorinae</taxon>
        <taxon>Rhynchophorus</taxon>
    </lineage>
</organism>
<dbReference type="OrthoDB" id="6134459at2759"/>
<reference evidence="3" key="1">
    <citation type="submission" date="2020-08" db="EMBL/GenBank/DDBJ databases">
        <title>Genome sequencing and assembly of the red palm weevil Rhynchophorus ferrugineus.</title>
        <authorList>
            <person name="Dias G.B."/>
            <person name="Bergman C.M."/>
            <person name="Manee M."/>
        </authorList>
    </citation>
    <scope>NUCLEOTIDE SEQUENCE</scope>
    <source>
        <strain evidence="3">AA-2017</strain>
        <tissue evidence="3">Whole larva</tissue>
    </source>
</reference>
<feature type="signal peptide" evidence="2">
    <location>
        <begin position="1"/>
        <end position="24"/>
    </location>
</feature>
<keyword evidence="2" id="KW-0732">Signal</keyword>
<gene>
    <name evidence="3" type="ORF">GWI33_014710</name>
</gene>
<feature type="chain" id="PRO_5032841793" evidence="2">
    <location>
        <begin position="25"/>
        <end position="98"/>
    </location>
</feature>
<comment type="caution">
    <text evidence="3">The sequence shown here is derived from an EMBL/GenBank/DDBJ whole genome shotgun (WGS) entry which is preliminary data.</text>
</comment>
<evidence type="ECO:0000256" key="1">
    <source>
        <dbReference type="SAM" id="Phobius"/>
    </source>
</evidence>
<protein>
    <submittedName>
        <fullName evidence="3">Uncharacterized protein</fullName>
    </submittedName>
</protein>
<keyword evidence="1" id="KW-0812">Transmembrane</keyword>
<name>A0A834MAE6_RHYFE</name>
<evidence type="ECO:0000256" key="2">
    <source>
        <dbReference type="SAM" id="SignalP"/>
    </source>
</evidence>
<keyword evidence="1" id="KW-0472">Membrane</keyword>
<dbReference type="Proteomes" id="UP000625711">
    <property type="component" value="Unassembled WGS sequence"/>
</dbReference>